<evidence type="ECO:0000256" key="1">
    <source>
        <dbReference type="SAM" id="SignalP"/>
    </source>
</evidence>
<keyword evidence="3" id="KW-1185">Reference proteome</keyword>
<reference evidence="2 3" key="1">
    <citation type="journal article" date="2023" name="Sci. Data">
        <title>Genome assembly of the Korean intertidal mud-creeper Batillaria attramentaria.</title>
        <authorList>
            <person name="Patra A.K."/>
            <person name="Ho P.T."/>
            <person name="Jun S."/>
            <person name="Lee S.J."/>
            <person name="Kim Y."/>
            <person name="Won Y.J."/>
        </authorList>
    </citation>
    <scope>NUCLEOTIDE SEQUENCE [LARGE SCALE GENOMIC DNA]</scope>
    <source>
        <strain evidence="2">Wonlab-2016</strain>
    </source>
</reference>
<protein>
    <recommendedName>
        <fullName evidence="4">Type II secretion system protein</fullName>
    </recommendedName>
</protein>
<evidence type="ECO:0008006" key="4">
    <source>
        <dbReference type="Google" id="ProtNLM"/>
    </source>
</evidence>
<proteinExistence type="predicted"/>
<organism evidence="2 3">
    <name type="scientific">Batillaria attramentaria</name>
    <dbReference type="NCBI Taxonomy" id="370345"/>
    <lineage>
        <taxon>Eukaryota</taxon>
        <taxon>Metazoa</taxon>
        <taxon>Spiralia</taxon>
        <taxon>Lophotrochozoa</taxon>
        <taxon>Mollusca</taxon>
        <taxon>Gastropoda</taxon>
        <taxon>Caenogastropoda</taxon>
        <taxon>Sorbeoconcha</taxon>
        <taxon>Cerithioidea</taxon>
        <taxon>Batillariidae</taxon>
        <taxon>Batillaria</taxon>
    </lineage>
</organism>
<feature type="chain" id="PRO_5044820811" description="Type II secretion system protein" evidence="1">
    <location>
        <begin position="21"/>
        <end position="286"/>
    </location>
</feature>
<evidence type="ECO:0000313" key="3">
    <source>
        <dbReference type="Proteomes" id="UP001519460"/>
    </source>
</evidence>
<dbReference type="AlphaFoldDB" id="A0ABD0M2U3"/>
<gene>
    <name evidence="2" type="ORF">BaRGS_00002879</name>
</gene>
<dbReference type="Proteomes" id="UP001519460">
    <property type="component" value="Unassembled WGS sequence"/>
</dbReference>
<evidence type="ECO:0000313" key="2">
    <source>
        <dbReference type="EMBL" id="KAK7505608.1"/>
    </source>
</evidence>
<accession>A0ABD0M2U3</accession>
<name>A0ABD0M2U3_9CAEN</name>
<dbReference type="EMBL" id="JACVVK020000009">
    <property type="protein sequence ID" value="KAK7505608.1"/>
    <property type="molecule type" value="Genomic_DNA"/>
</dbReference>
<sequence length="286" mass="31461">MGLSLITISCFTIAAIAAAAQHTRNSETFETSLYAAIEHGIDDRLAASRDKGVAPKDALPIFSVQNHNGKNYVRNPDCWAADLDLTSISPWNSNGRNRKAGTLVSPRHAVWARHYNIPVNSTLRFVARDGTVVDRRITATRYVDAHGGSGFYGRDNVVGVLDRDVPASISFAKVMPHTLLTLQPPWDVRLPVLSTDFEEKALVTDFFRYSNRSISLRSPYTSSPRHDYYERKITGDSGGAGGGTNLIYHYDDINRIMTQLGGGYQLTEVDLSRFLGQGEALPTTVG</sequence>
<keyword evidence="1" id="KW-0732">Signal</keyword>
<comment type="caution">
    <text evidence="2">The sequence shown here is derived from an EMBL/GenBank/DDBJ whole genome shotgun (WGS) entry which is preliminary data.</text>
</comment>
<feature type="signal peptide" evidence="1">
    <location>
        <begin position="1"/>
        <end position="20"/>
    </location>
</feature>